<evidence type="ECO:0000256" key="1">
    <source>
        <dbReference type="ARBA" id="ARBA00009183"/>
    </source>
</evidence>
<keyword evidence="2" id="KW-0285">Flavoprotein</keyword>
<comment type="similarity">
    <text evidence="1">Belongs to the FMO family.</text>
</comment>
<dbReference type="Pfam" id="PF00743">
    <property type="entry name" value="FMO-like"/>
    <property type="match status" value="2"/>
</dbReference>
<dbReference type="Pfam" id="PF13450">
    <property type="entry name" value="NAD_binding_8"/>
    <property type="match status" value="1"/>
</dbReference>
<reference evidence="5" key="1">
    <citation type="journal article" date="2023" name="Mol. Phylogenet. Evol.">
        <title>Genome-scale phylogeny and comparative genomics of the fungal order Sordariales.</title>
        <authorList>
            <person name="Hensen N."/>
            <person name="Bonometti L."/>
            <person name="Westerberg I."/>
            <person name="Brannstrom I.O."/>
            <person name="Guillou S."/>
            <person name="Cros-Aarteil S."/>
            <person name="Calhoun S."/>
            <person name="Haridas S."/>
            <person name="Kuo A."/>
            <person name="Mondo S."/>
            <person name="Pangilinan J."/>
            <person name="Riley R."/>
            <person name="LaButti K."/>
            <person name="Andreopoulos B."/>
            <person name="Lipzen A."/>
            <person name="Chen C."/>
            <person name="Yan M."/>
            <person name="Daum C."/>
            <person name="Ng V."/>
            <person name="Clum A."/>
            <person name="Steindorff A."/>
            <person name="Ohm R.A."/>
            <person name="Martin F."/>
            <person name="Silar P."/>
            <person name="Natvig D.O."/>
            <person name="Lalanne C."/>
            <person name="Gautier V."/>
            <person name="Ament-Velasquez S.L."/>
            <person name="Kruys A."/>
            <person name="Hutchinson M.I."/>
            <person name="Powell A.J."/>
            <person name="Barry K."/>
            <person name="Miller A.N."/>
            <person name="Grigoriev I.V."/>
            <person name="Debuchy R."/>
            <person name="Gladieux P."/>
            <person name="Hiltunen Thoren M."/>
            <person name="Johannesson H."/>
        </authorList>
    </citation>
    <scope>NUCLEOTIDE SEQUENCE</scope>
    <source>
        <strain evidence="5">PSN293</strain>
    </source>
</reference>
<reference evidence="5" key="2">
    <citation type="submission" date="2023-05" db="EMBL/GenBank/DDBJ databases">
        <authorList>
            <consortium name="Lawrence Berkeley National Laboratory"/>
            <person name="Steindorff A."/>
            <person name="Hensen N."/>
            <person name="Bonometti L."/>
            <person name="Westerberg I."/>
            <person name="Brannstrom I.O."/>
            <person name="Guillou S."/>
            <person name="Cros-Aarteil S."/>
            <person name="Calhoun S."/>
            <person name="Haridas S."/>
            <person name="Kuo A."/>
            <person name="Mondo S."/>
            <person name="Pangilinan J."/>
            <person name="Riley R."/>
            <person name="Labutti K."/>
            <person name="Andreopoulos B."/>
            <person name="Lipzen A."/>
            <person name="Chen C."/>
            <person name="Yanf M."/>
            <person name="Daum C."/>
            <person name="Ng V."/>
            <person name="Clum A."/>
            <person name="Ohm R."/>
            <person name="Martin F."/>
            <person name="Silar P."/>
            <person name="Natvig D."/>
            <person name="Lalanne C."/>
            <person name="Gautier V."/>
            <person name="Ament-Velasquez S.L."/>
            <person name="Kruys A."/>
            <person name="Hutchinson M.I."/>
            <person name="Powell A.J."/>
            <person name="Barry K."/>
            <person name="Miller A.N."/>
            <person name="Grigoriev I.V."/>
            <person name="Debuchy R."/>
            <person name="Gladieux P."/>
            <person name="Thoren M.H."/>
            <person name="Johannesson H."/>
        </authorList>
    </citation>
    <scope>NUCLEOTIDE SEQUENCE</scope>
    <source>
        <strain evidence="5">PSN293</strain>
    </source>
</reference>
<protein>
    <submittedName>
        <fullName evidence="5">Thiol-specific monooxygenase</fullName>
    </submittedName>
</protein>
<dbReference type="Gene3D" id="3.50.50.60">
    <property type="entry name" value="FAD/NAD(P)-binding domain"/>
    <property type="match status" value="2"/>
</dbReference>
<evidence type="ECO:0000313" key="5">
    <source>
        <dbReference type="EMBL" id="KAK4218802.1"/>
    </source>
</evidence>
<dbReference type="GO" id="GO:0004499">
    <property type="term" value="F:N,N-dimethylaniline monooxygenase activity"/>
    <property type="evidence" value="ECO:0007669"/>
    <property type="project" value="InterPro"/>
</dbReference>
<name>A0AAN6YM81_9PEZI</name>
<keyword evidence="5" id="KW-0503">Monooxygenase</keyword>
<comment type="caution">
    <text evidence="5">The sequence shown here is derived from an EMBL/GenBank/DDBJ whole genome shotgun (WGS) entry which is preliminary data.</text>
</comment>
<gene>
    <name evidence="5" type="ORF">QBC37DRAFT_178809</name>
</gene>
<accession>A0AAN6YM81</accession>
<evidence type="ECO:0000256" key="3">
    <source>
        <dbReference type="ARBA" id="ARBA00022827"/>
    </source>
</evidence>
<dbReference type="InterPro" id="IPR020946">
    <property type="entry name" value="Flavin_mOase-like"/>
</dbReference>
<dbReference type="InterPro" id="IPR036188">
    <property type="entry name" value="FAD/NAD-bd_sf"/>
</dbReference>
<proteinExistence type="inferred from homology"/>
<dbReference type="PANTHER" id="PTHR23023">
    <property type="entry name" value="DIMETHYLANILINE MONOOXYGENASE"/>
    <property type="match status" value="1"/>
</dbReference>
<dbReference type="EMBL" id="MU858051">
    <property type="protein sequence ID" value="KAK4218802.1"/>
    <property type="molecule type" value="Genomic_DNA"/>
</dbReference>
<dbReference type="SUPFAM" id="SSF51905">
    <property type="entry name" value="FAD/NAD(P)-binding domain"/>
    <property type="match status" value="2"/>
</dbReference>
<keyword evidence="6" id="KW-1185">Reference proteome</keyword>
<keyword evidence="3" id="KW-0274">FAD</keyword>
<evidence type="ECO:0000313" key="6">
    <source>
        <dbReference type="Proteomes" id="UP001301769"/>
    </source>
</evidence>
<evidence type="ECO:0000256" key="2">
    <source>
        <dbReference type="ARBA" id="ARBA00022630"/>
    </source>
</evidence>
<keyword evidence="4" id="KW-0560">Oxidoreductase</keyword>
<dbReference type="InterPro" id="IPR050346">
    <property type="entry name" value="FMO-like"/>
</dbReference>
<sequence>MAPEIKSVAIIGAGAAGAVTAAAFKAENYYDRVKVFERRESAGGSWIYDADPRPHPPLQPGKLAEDVDPPLKIPDLDLRVPKAVPPNQQERYSQTPVYNNLTTNVPHIAMSFSDRTFAYGPFPPHYIPRQYIEDYFSHHETDRFLSLNTTVEDVSKIPPTEKGGQERWKLTLRKYDPLRHIDLWWEESFDAVIIATGHYSVPYIPYVKGLEEYVQKYPGRVIHSKPYRSPHIYTSKRVLVIGNQASGHDISNELVTTARLPVNQSRRSPGLWDGDFPPAGIEWKPVVEEYIASTGRILFSDGTYLDDIDTVIYCTGYQVSFPFWNAAHNGRELWDPKDKKLIKGYWHTFFQDFKNLAIIGLPRTLTFRSFEYQAIALSRLWSGRNKVDLPRLEQQEKWERDRLESKKREGKRFHDIPWDDGETFAWLEGLFEIAGLGTLKGDGMIPPVLGKEVVWAIEHLRKYPRPERGKDGTMAGDVEGADEDKDWVLVEKTKKDSLAFI</sequence>
<dbReference type="GO" id="GO:0050660">
    <property type="term" value="F:flavin adenine dinucleotide binding"/>
    <property type="evidence" value="ECO:0007669"/>
    <property type="project" value="InterPro"/>
</dbReference>
<organism evidence="5 6">
    <name type="scientific">Rhypophila decipiens</name>
    <dbReference type="NCBI Taxonomy" id="261697"/>
    <lineage>
        <taxon>Eukaryota</taxon>
        <taxon>Fungi</taxon>
        <taxon>Dikarya</taxon>
        <taxon>Ascomycota</taxon>
        <taxon>Pezizomycotina</taxon>
        <taxon>Sordariomycetes</taxon>
        <taxon>Sordariomycetidae</taxon>
        <taxon>Sordariales</taxon>
        <taxon>Naviculisporaceae</taxon>
        <taxon>Rhypophila</taxon>
    </lineage>
</organism>
<dbReference type="Proteomes" id="UP001301769">
    <property type="component" value="Unassembled WGS sequence"/>
</dbReference>
<dbReference type="AlphaFoldDB" id="A0AAN6YM81"/>
<evidence type="ECO:0000256" key="4">
    <source>
        <dbReference type="ARBA" id="ARBA00023002"/>
    </source>
</evidence>
<dbReference type="GO" id="GO:0050661">
    <property type="term" value="F:NADP binding"/>
    <property type="evidence" value="ECO:0007669"/>
    <property type="project" value="InterPro"/>
</dbReference>